<evidence type="ECO:0000256" key="2">
    <source>
        <dbReference type="SAM" id="SignalP"/>
    </source>
</evidence>
<evidence type="ECO:0000313" key="4">
    <source>
        <dbReference type="EMBL" id="CAH3182260.1"/>
    </source>
</evidence>
<dbReference type="Gene3D" id="1.10.238.10">
    <property type="entry name" value="EF-hand"/>
    <property type="match status" value="1"/>
</dbReference>
<keyword evidence="2" id="KW-0732">Signal</keyword>
<dbReference type="InterPro" id="IPR011992">
    <property type="entry name" value="EF-hand-dom_pair"/>
</dbReference>
<dbReference type="Proteomes" id="UP001159427">
    <property type="component" value="Unassembled WGS sequence"/>
</dbReference>
<accession>A0ABN8RUN1</accession>
<feature type="signal peptide" evidence="2">
    <location>
        <begin position="1"/>
        <end position="21"/>
    </location>
</feature>
<reference evidence="4 5" key="1">
    <citation type="submission" date="2022-05" db="EMBL/GenBank/DDBJ databases">
        <authorList>
            <consortium name="Genoscope - CEA"/>
            <person name="William W."/>
        </authorList>
    </citation>
    <scope>NUCLEOTIDE SEQUENCE [LARGE SCALE GENOMIC DNA]</scope>
</reference>
<dbReference type="SMART" id="SM00054">
    <property type="entry name" value="EFh"/>
    <property type="match status" value="1"/>
</dbReference>
<dbReference type="PROSITE" id="PS00018">
    <property type="entry name" value="EF_HAND_1"/>
    <property type="match status" value="1"/>
</dbReference>
<evidence type="ECO:0000313" key="5">
    <source>
        <dbReference type="Proteomes" id="UP001159427"/>
    </source>
</evidence>
<gene>
    <name evidence="4" type="ORF">PEVE_00014097</name>
</gene>
<organism evidence="4 5">
    <name type="scientific">Porites evermanni</name>
    <dbReference type="NCBI Taxonomy" id="104178"/>
    <lineage>
        <taxon>Eukaryota</taxon>
        <taxon>Metazoa</taxon>
        <taxon>Cnidaria</taxon>
        <taxon>Anthozoa</taxon>
        <taxon>Hexacorallia</taxon>
        <taxon>Scleractinia</taxon>
        <taxon>Fungiina</taxon>
        <taxon>Poritidae</taxon>
        <taxon>Porites</taxon>
    </lineage>
</organism>
<dbReference type="PROSITE" id="PS50222">
    <property type="entry name" value="EF_HAND_2"/>
    <property type="match status" value="1"/>
</dbReference>
<feature type="domain" description="EF-hand" evidence="3">
    <location>
        <begin position="28"/>
        <end position="63"/>
    </location>
</feature>
<proteinExistence type="predicted"/>
<keyword evidence="1" id="KW-0106">Calcium</keyword>
<comment type="caution">
    <text evidence="4">The sequence shown here is derived from an EMBL/GenBank/DDBJ whole genome shotgun (WGS) entry which is preliminary data.</text>
</comment>
<dbReference type="Pfam" id="PF13202">
    <property type="entry name" value="EF-hand_5"/>
    <property type="match status" value="1"/>
</dbReference>
<evidence type="ECO:0000259" key="3">
    <source>
        <dbReference type="PROSITE" id="PS50222"/>
    </source>
</evidence>
<name>A0ABN8RUN1_9CNID</name>
<dbReference type="InterPro" id="IPR002048">
    <property type="entry name" value="EF_hand_dom"/>
</dbReference>
<dbReference type="CDD" id="cd00051">
    <property type="entry name" value="EFh"/>
    <property type="match status" value="1"/>
</dbReference>
<protein>
    <recommendedName>
        <fullName evidence="3">EF-hand domain-containing protein</fullName>
    </recommendedName>
</protein>
<feature type="chain" id="PRO_5045115691" description="EF-hand domain-containing protein" evidence="2">
    <location>
        <begin position="22"/>
        <end position="95"/>
    </location>
</feature>
<dbReference type="EMBL" id="CALNXI010002054">
    <property type="protein sequence ID" value="CAH3182260.1"/>
    <property type="molecule type" value="Genomic_DNA"/>
</dbReference>
<dbReference type="SUPFAM" id="SSF47473">
    <property type="entry name" value="EF-hand"/>
    <property type="match status" value="1"/>
</dbReference>
<evidence type="ECO:0000256" key="1">
    <source>
        <dbReference type="ARBA" id="ARBA00022837"/>
    </source>
</evidence>
<dbReference type="InterPro" id="IPR018247">
    <property type="entry name" value="EF_Hand_1_Ca_BS"/>
</dbReference>
<sequence length="95" mass="10611">MAKYKLLLVLLMATTASLVAGRSLYLWERTSEIRDLFDDIDTNEDGFVTPKELAEYLKMTSPETGKNFSIIASQYVAAVDSGDQDGKLNPEGMDW</sequence>
<keyword evidence="5" id="KW-1185">Reference proteome</keyword>